<evidence type="ECO:0000313" key="3">
    <source>
        <dbReference type="Proteomes" id="UP001567538"/>
    </source>
</evidence>
<proteinExistence type="predicted"/>
<organism evidence="2 3">
    <name type="scientific">Salvia divinorum</name>
    <name type="common">Maria pastora</name>
    <name type="synonym">Diviner's sage</name>
    <dbReference type="NCBI Taxonomy" id="28513"/>
    <lineage>
        <taxon>Eukaryota</taxon>
        <taxon>Viridiplantae</taxon>
        <taxon>Streptophyta</taxon>
        <taxon>Embryophyta</taxon>
        <taxon>Tracheophyta</taxon>
        <taxon>Spermatophyta</taxon>
        <taxon>Magnoliopsida</taxon>
        <taxon>eudicotyledons</taxon>
        <taxon>Gunneridae</taxon>
        <taxon>Pentapetalae</taxon>
        <taxon>asterids</taxon>
        <taxon>lamiids</taxon>
        <taxon>Lamiales</taxon>
        <taxon>Lamiaceae</taxon>
        <taxon>Nepetoideae</taxon>
        <taxon>Mentheae</taxon>
        <taxon>Salviinae</taxon>
        <taxon>Salvia</taxon>
        <taxon>Salvia subgen. Calosphace</taxon>
    </lineage>
</organism>
<evidence type="ECO:0000256" key="1">
    <source>
        <dbReference type="SAM" id="MobiDB-lite"/>
    </source>
</evidence>
<keyword evidence="3" id="KW-1185">Reference proteome</keyword>
<gene>
    <name evidence="2" type="ORF">AAHA92_16284</name>
</gene>
<dbReference type="EMBL" id="JBEAFC010000007">
    <property type="protein sequence ID" value="KAL1547990.1"/>
    <property type="molecule type" value="Genomic_DNA"/>
</dbReference>
<feature type="region of interest" description="Disordered" evidence="1">
    <location>
        <begin position="30"/>
        <end position="102"/>
    </location>
</feature>
<protein>
    <submittedName>
        <fullName evidence="2">Uncharacterized protein</fullName>
    </submittedName>
</protein>
<dbReference type="Proteomes" id="UP001567538">
    <property type="component" value="Unassembled WGS sequence"/>
</dbReference>
<evidence type="ECO:0000313" key="2">
    <source>
        <dbReference type="EMBL" id="KAL1547990.1"/>
    </source>
</evidence>
<dbReference type="AlphaFoldDB" id="A0ABD1GV24"/>
<name>A0ABD1GV24_SALDI</name>
<sequence length="102" mass="11954">MTWEKFKVEIYDKECPHKKGGLGVQQNYQGSRQQLHALQAEPKEDPAPAQQEQQRQRCRKRLPTQARAYALRQRQPGEEQGNQEQDNLAGKEPTNFYEISMR</sequence>
<reference evidence="2 3" key="1">
    <citation type="submission" date="2024-06" db="EMBL/GenBank/DDBJ databases">
        <title>A chromosome level genome sequence of Diviner's sage (Salvia divinorum).</title>
        <authorList>
            <person name="Ford S.A."/>
            <person name="Ro D.-K."/>
            <person name="Ness R.W."/>
            <person name="Phillips M.A."/>
        </authorList>
    </citation>
    <scope>NUCLEOTIDE SEQUENCE [LARGE SCALE GENOMIC DNA]</scope>
    <source>
        <strain evidence="2">SAF-2024a</strain>
        <tissue evidence="2">Leaf</tissue>
    </source>
</reference>
<comment type="caution">
    <text evidence="2">The sequence shown here is derived from an EMBL/GenBank/DDBJ whole genome shotgun (WGS) entry which is preliminary data.</text>
</comment>
<accession>A0ABD1GV24</accession>